<comment type="caution">
    <text evidence="2">The sequence shown here is derived from an EMBL/GenBank/DDBJ whole genome shotgun (WGS) entry which is preliminary data.</text>
</comment>
<feature type="transmembrane region" description="Helical" evidence="1">
    <location>
        <begin position="6"/>
        <end position="25"/>
    </location>
</feature>
<sequence length="56" mass="5886">MLSETATSRGLLGIALVLIGAYALNPAQVKLTWPRSWFSPLTAAGLMVTGIAMIVL</sequence>
<dbReference type="RefSeq" id="WP_168987353.1">
    <property type="nucleotide sequence ID" value="NZ_CAWPHM010000188.1"/>
</dbReference>
<keyword evidence="1" id="KW-1133">Transmembrane helix</keyword>
<dbReference type="EMBL" id="WTVM01000026">
    <property type="protein sequence ID" value="NMG02568.1"/>
    <property type="molecule type" value="Genomic_DNA"/>
</dbReference>
<protein>
    <submittedName>
        <fullName evidence="2">Uncharacterized protein</fullName>
    </submittedName>
</protein>
<feature type="transmembrane region" description="Helical" evidence="1">
    <location>
        <begin position="37"/>
        <end position="55"/>
    </location>
</feature>
<keyword evidence="1" id="KW-0812">Transmembrane</keyword>
<evidence type="ECO:0000313" key="3">
    <source>
        <dbReference type="Proteomes" id="UP000599523"/>
    </source>
</evidence>
<reference evidence="2" key="1">
    <citation type="submission" date="2019-12" db="EMBL/GenBank/DDBJ databases">
        <title>Comparative genomics gives insights into the taxonomy of the Azoarcus-Aromatoleum group and reveals separate origins of nif in the plant-associated Azoarcus and non-plant-associated Aromatoleum sub-groups.</title>
        <authorList>
            <person name="Lafos M."/>
            <person name="Maluk M."/>
            <person name="Batista M."/>
            <person name="Junghare M."/>
            <person name="Carmona M."/>
            <person name="Faoro H."/>
            <person name="Cruz L.M."/>
            <person name="Battistoni F."/>
            <person name="De Souza E."/>
            <person name="Pedrosa F."/>
            <person name="Chen W.-M."/>
            <person name="Poole P.S."/>
            <person name="Dixon R.A."/>
            <person name="James E.K."/>
        </authorList>
    </citation>
    <scope>NUCLEOTIDE SEQUENCE</scope>
    <source>
        <strain evidence="2">NSC3</strain>
    </source>
</reference>
<gene>
    <name evidence="2" type="ORF">GPA21_06245</name>
</gene>
<dbReference type="Proteomes" id="UP000599523">
    <property type="component" value="Unassembled WGS sequence"/>
</dbReference>
<organism evidence="2 3">
    <name type="scientific">Azoarcus taiwanensis</name>
    <dbReference type="NCBI Taxonomy" id="666964"/>
    <lineage>
        <taxon>Bacteria</taxon>
        <taxon>Pseudomonadati</taxon>
        <taxon>Pseudomonadota</taxon>
        <taxon>Betaproteobacteria</taxon>
        <taxon>Rhodocyclales</taxon>
        <taxon>Zoogloeaceae</taxon>
        <taxon>Azoarcus</taxon>
    </lineage>
</organism>
<proteinExistence type="predicted"/>
<dbReference type="AlphaFoldDB" id="A0A972FC22"/>
<evidence type="ECO:0000313" key="2">
    <source>
        <dbReference type="EMBL" id="NMG02568.1"/>
    </source>
</evidence>
<keyword evidence="3" id="KW-1185">Reference proteome</keyword>
<accession>A0A972FC22</accession>
<name>A0A972FC22_9RHOO</name>
<evidence type="ECO:0000256" key="1">
    <source>
        <dbReference type="SAM" id="Phobius"/>
    </source>
</evidence>
<keyword evidence="1" id="KW-0472">Membrane</keyword>